<evidence type="ECO:0000256" key="6">
    <source>
        <dbReference type="ARBA" id="ARBA00022840"/>
    </source>
</evidence>
<feature type="binding site" evidence="9">
    <location>
        <position position="90"/>
    </location>
    <ligand>
        <name>ATP</name>
        <dbReference type="ChEBI" id="CHEBI:30616"/>
    </ligand>
</feature>
<evidence type="ECO:0000313" key="12">
    <source>
        <dbReference type="EMBL" id="KAK3321238.1"/>
    </source>
</evidence>
<name>A0AAE0I9W4_9PEZI</name>
<evidence type="ECO:0000256" key="9">
    <source>
        <dbReference type="PROSITE-ProRule" id="PRU10141"/>
    </source>
</evidence>
<comment type="catalytic activity">
    <reaction evidence="7">
        <text>L-threonyl-[protein] + ATP = O-phospho-L-threonyl-[protein] + ADP + H(+)</text>
        <dbReference type="Rhea" id="RHEA:46608"/>
        <dbReference type="Rhea" id="RHEA-COMP:11060"/>
        <dbReference type="Rhea" id="RHEA-COMP:11605"/>
        <dbReference type="ChEBI" id="CHEBI:15378"/>
        <dbReference type="ChEBI" id="CHEBI:30013"/>
        <dbReference type="ChEBI" id="CHEBI:30616"/>
        <dbReference type="ChEBI" id="CHEBI:61977"/>
        <dbReference type="ChEBI" id="CHEBI:456216"/>
        <dbReference type="EC" id="2.7.11.1"/>
    </reaction>
</comment>
<evidence type="ECO:0000256" key="4">
    <source>
        <dbReference type="ARBA" id="ARBA00022741"/>
    </source>
</evidence>
<dbReference type="InterPro" id="IPR051334">
    <property type="entry name" value="SRPK"/>
</dbReference>
<feature type="region of interest" description="Disordered" evidence="10">
    <location>
        <begin position="1"/>
        <end position="25"/>
    </location>
</feature>
<sequence length="452" mass="50889">MDLDVVTEMDGMMPPPYRPSESDRDDESVYCLCPFDTEDLEDYEPGGFHPVHLGDTYDNRYKVVHKLGFGGFSIVWLARDPDKQQWVALKIIKANESPTYESRSVVTNHKHVHPLDPRLFAMPIRNFWIDGPNGRHLCIVLPVLGPNLSSLSTGFFSRLQPAFVKTVSLQAGQALVALHANGICHGDFTANNIALRLVVGLNGYDEADIVGLFGEPQKSPVMLYSGKSPRPHAPDYSLRLLDFRSSTTNLLTDKVCIIDLTNPSPRARHQTVPGYPRSEDLFFDYDTGTPADVLQQIAKTIDGLHEEWRWTRFDDDGRAVLEGGEPIYLAEETTSPEEQIQGIFDEPHTRSINLEGEDVEPVDVPLTVFEEFNLRRVPYPEVFGEIIWKPTAVCIDGGFVIGYENVELMAKAFPKISAEEGPVLRDLLSKIFVHDPAHRIKAEDLVRHSWFH</sequence>
<evidence type="ECO:0000256" key="2">
    <source>
        <dbReference type="ARBA" id="ARBA00022527"/>
    </source>
</evidence>
<dbReference type="GO" id="GO:0005524">
    <property type="term" value="F:ATP binding"/>
    <property type="evidence" value="ECO:0007669"/>
    <property type="project" value="UniProtKB-UniRule"/>
</dbReference>
<evidence type="ECO:0000256" key="1">
    <source>
        <dbReference type="ARBA" id="ARBA00012513"/>
    </source>
</evidence>
<dbReference type="GO" id="GO:0050684">
    <property type="term" value="P:regulation of mRNA processing"/>
    <property type="evidence" value="ECO:0007669"/>
    <property type="project" value="TreeGrafter"/>
</dbReference>
<dbReference type="GO" id="GO:0004674">
    <property type="term" value="F:protein serine/threonine kinase activity"/>
    <property type="evidence" value="ECO:0007669"/>
    <property type="project" value="UniProtKB-KW"/>
</dbReference>
<dbReference type="Proteomes" id="UP001286456">
    <property type="component" value="Unassembled WGS sequence"/>
</dbReference>
<keyword evidence="6 9" id="KW-0067">ATP-binding</keyword>
<dbReference type="InterPro" id="IPR011009">
    <property type="entry name" value="Kinase-like_dom_sf"/>
</dbReference>
<dbReference type="EMBL" id="JAUEPO010000005">
    <property type="protein sequence ID" value="KAK3321238.1"/>
    <property type="molecule type" value="Genomic_DNA"/>
</dbReference>
<dbReference type="EC" id="2.7.11.1" evidence="1"/>
<evidence type="ECO:0000313" key="13">
    <source>
        <dbReference type="Proteomes" id="UP001286456"/>
    </source>
</evidence>
<dbReference type="Gene3D" id="1.10.510.10">
    <property type="entry name" value="Transferase(Phosphotransferase) domain 1"/>
    <property type="match status" value="2"/>
</dbReference>
<dbReference type="Pfam" id="PF00069">
    <property type="entry name" value="Pkinase"/>
    <property type="match status" value="1"/>
</dbReference>
<dbReference type="PANTHER" id="PTHR47634">
    <property type="entry name" value="PROTEIN KINASE DOMAIN-CONTAINING PROTEIN-RELATED"/>
    <property type="match status" value="1"/>
</dbReference>
<protein>
    <recommendedName>
        <fullName evidence="1">non-specific serine/threonine protein kinase</fullName>
        <ecNumber evidence="1">2.7.11.1</ecNumber>
    </recommendedName>
</protein>
<evidence type="ECO:0000259" key="11">
    <source>
        <dbReference type="PROSITE" id="PS50011"/>
    </source>
</evidence>
<comment type="caution">
    <text evidence="12">The sequence shown here is derived from an EMBL/GenBank/DDBJ whole genome shotgun (WGS) entry which is preliminary data.</text>
</comment>
<evidence type="ECO:0000256" key="10">
    <source>
        <dbReference type="SAM" id="MobiDB-lite"/>
    </source>
</evidence>
<keyword evidence="3" id="KW-0808">Transferase</keyword>
<keyword evidence="5 12" id="KW-0418">Kinase</keyword>
<organism evidence="12 13">
    <name type="scientific">Cercophora scortea</name>
    <dbReference type="NCBI Taxonomy" id="314031"/>
    <lineage>
        <taxon>Eukaryota</taxon>
        <taxon>Fungi</taxon>
        <taxon>Dikarya</taxon>
        <taxon>Ascomycota</taxon>
        <taxon>Pezizomycotina</taxon>
        <taxon>Sordariomycetes</taxon>
        <taxon>Sordariomycetidae</taxon>
        <taxon>Sordariales</taxon>
        <taxon>Lasiosphaeriaceae</taxon>
        <taxon>Cercophora</taxon>
    </lineage>
</organism>
<reference evidence="12" key="2">
    <citation type="submission" date="2023-06" db="EMBL/GenBank/DDBJ databases">
        <authorList>
            <consortium name="Lawrence Berkeley National Laboratory"/>
            <person name="Haridas S."/>
            <person name="Hensen N."/>
            <person name="Bonometti L."/>
            <person name="Westerberg I."/>
            <person name="Brannstrom I.O."/>
            <person name="Guillou S."/>
            <person name="Cros-Aarteil S."/>
            <person name="Calhoun S."/>
            <person name="Kuo A."/>
            <person name="Mondo S."/>
            <person name="Pangilinan J."/>
            <person name="Riley R."/>
            <person name="Labutti K."/>
            <person name="Andreopoulos B."/>
            <person name="Lipzen A."/>
            <person name="Chen C."/>
            <person name="Yanf M."/>
            <person name="Daum C."/>
            <person name="Ng V."/>
            <person name="Clum A."/>
            <person name="Steindorff A."/>
            <person name="Ohm R."/>
            <person name="Martin F."/>
            <person name="Silar P."/>
            <person name="Natvig D."/>
            <person name="Lalanne C."/>
            <person name="Gautier V."/>
            <person name="Ament-Velasquez S.L."/>
            <person name="Kruys A."/>
            <person name="Hutchinson M.I."/>
            <person name="Powell A.J."/>
            <person name="Barry K."/>
            <person name="Miller A.N."/>
            <person name="Grigoriev I.V."/>
            <person name="Debuchy R."/>
            <person name="Gladieux P."/>
            <person name="Thoren M.H."/>
            <person name="Johannesson H."/>
        </authorList>
    </citation>
    <scope>NUCLEOTIDE SEQUENCE</scope>
    <source>
        <strain evidence="12">SMH4131-1</strain>
    </source>
</reference>
<evidence type="ECO:0000256" key="3">
    <source>
        <dbReference type="ARBA" id="ARBA00022679"/>
    </source>
</evidence>
<dbReference type="PROSITE" id="PS50011">
    <property type="entry name" value="PROTEIN_KINASE_DOM"/>
    <property type="match status" value="1"/>
</dbReference>
<proteinExistence type="predicted"/>
<dbReference type="AlphaFoldDB" id="A0AAE0I9W4"/>
<dbReference type="GO" id="GO:0000245">
    <property type="term" value="P:spliceosomal complex assembly"/>
    <property type="evidence" value="ECO:0007669"/>
    <property type="project" value="TreeGrafter"/>
</dbReference>
<dbReference type="InterPro" id="IPR000719">
    <property type="entry name" value="Prot_kinase_dom"/>
</dbReference>
<dbReference type="PANTHER" id="PTHR47634:SF9">
    <property type="entry name" value="PROTEIN KINASE DOMAIN-CONTAINING PROTEIN-RELATED"/>
    <property type="match status" value="1"/>
</dbReference>
<dbReference type="GO" id="GO:0005737">
    <property type="term" value="C:cytoplasm"/>
    <property type="evidence" value="ECO:0007669"/>
    <property type="project" value="TreeGrafter"/>
</dbReference>
<dbReference type="GO" id="GO:0005634">
    <property type="term" value="C:nucleus"/>
    <property type="evidence" value="ECO:0007669"/>
    <property type="project" value="TreeGrafter"/>
</dbReference>
<comment type="catalytic activity">
    <reaction evidence="8">
        <text>L-seryl-[protein] + ATP = O-phospho-L-seryl-[protein] + ADP + H(+)</text>
        <dbReference type="Rhea" id="RHEA:17989"/>
        <dbReference type="Rhea" id="RHEA-COMP:9863"/>
        <dbReference type="Rhea" id="RHEA-COMP:11604"/>
        <dbReference type="ChEBI" id="CHEBI:15378"/>
        <dbReference type="ChEBI" id="CHEBI:29999"/>
        <dbReference type="ChEBI" id="CHEBI:30616"/>
        <dbReference type="ChEBI" id="CHEBI:83421"/>
        <dbReference type="ChEBI" id="CHEBI:456216"/>
        <dbReference type="EC" id="2.7.11.1"/>
    </reaction>
</comment>
<keyword evidence="13" id="KW-1185">Reference proteome</keyword>
<evidence type="ECO:0000256" key="7">
    <source>
        <dbReference type="ARBA" id="ARBA00047899"/>
    </source>
</evidence>
<evidence type="ECO:0000256" key="5">
    <source>
        <dbReference type="ARBA" id="ARBA00022777"/>
    </source>
</evidence>
<dbReference type="SUPFAM" id="SSF56112">
    <property type="entry name" value="Protein kinase-like (PK-like)"/>
    <property type="match status" value="2"/>
</dbReference>
<gene>
    <name evidence="12" type="ORF">B0T19DRAFT_478381</name>
</gene>
<keyword evidence="2" id="KW-0723">Serine/threonine-protein kinase</keyword>
<dbReference type="SMART" id="SM00220">
    <property type="entry name" value="S_TKc"/>
    <property type="match status" value="1"/>
</dbReference>
<evidence type="ECO:0000256" key="8">
    <source>
        <dbReference type="ARBA" id="ARBA00048679"/>
    </source>
</evidence>
<feature type="domain" description="Protein kinase" evidence="11">
    <location>
        <begin position="61"/>
        <end position="451"/>
    </location>
</feature>
<dbReference type="InterPro" id="IPR017441">
    <property type="entry name" value="Protein_kinase_ATP_BS"/>
</dbReference>
<accession>A0AAE0I9W4</accession>
<reference evidence="12" key="1">
    <citation type="journal article" date="2023" name="Mol. Phylogenet. Evol.">
        <title>Genome-scale phylogeny and comparative genomics of the fungal order Sordariales.</title>
        <authorList>
            <person name="Hensen N."/>
            <person name="Bonometti L."/>
            <person name="Westerberg I."/>
            <person name="Brannstrom I.O."/>
            <person name="Guillou S."/>
            <person name="Cros-Aarteil S."/>
            <person name="Calhoun S."/>
            <person name="Haridas S."/>
            <person name="Kuo A."/>
            <person name="Mondo S."/>
            <person name="Pangilinan J."/>
            <person name="Riley R."/>
            <person name="LaButti K."/>
            <person name="Andreopoulos B."/>
            <person name="Lipzen A."/>
            <person name="Chen C."/>
            <person name="Yan M."/>
            <person name="Daum C."/>
            <person name="Ng V."/>
            <person name="Clum A."/>
            <person name="Steindorff A."/>
            <person name="Ohm R.A."/>
            <person name="Martin F."/>
            <person name="Silar P."/>
            <person name="Natvig D.O."/>
            <person name="Lalanne C."/>
            <person name="Gautier V."/>
            <person name="Ament-Velasquez S.L."/>
            <person name="Kruys A."/>
            <person name="Hutchinson M.I."/>
            <person name="Powell A.J."/>
            <person name="Barry K."/>
            <person name="Miller A.N."/>
            <person name="Grigoriev I.V."/>
            <person name="Debuchy R."/>
            <person name="Gladieux P."/>
            <person name="Hiltunen Thoren M."/>
            <person name="Johannesson H."/>
        </authorList>
    </citation>
    <scope>NUCLEOTIDE SEQUENCE</scope>
    <source>
        <strain evidence="12">SMH4131-1</strain>
    </source>
</reference>
<dbReference type="PROSITE" id="PS00107">
    <property type="entry name" value="PROTEIN_KINASE_ATP"/>
    <property type="match status" value="1"/>
</dbReference>
<keyword evidence="4 9" id="KW-0547">Nucleotide-binding</keyword>
<dbReference type="Gene3D" id="3.30.200.20">
    <property type="entry name" value="Phosphorylase Kinase, domain 1"/>
    <property type="match status" value="1"/>
</dbReference>